<gene>
    <name evidence="2" type="ORF">LIER_10258</name>
</gene>
<name>A0AAV3PJW2_LITER</name>
<accession>A0AAV3PJW2</accession>
<feature type="compositionally biased region" description="Basic residues" evidence="1">
    <location>
        <begin position="67"/>
        <end position="78"/>
    </location>
</feature>
<organism evidence="2 3">
    <name type="scientific">Lithospermum erythrorhizon</name>
    <name type="common">Purple gromwell</name>
    <name type="synonym">Lithospermum officinale var. erythrorhizon</name>
    <dbReference type="NCBI Taxonomy" id="34254"/>
    <lineage>
        <taxon>Eukaryota</taxon>
        <taxon>Viridiplantae</taxon>
        <taxon>Streptophyta</taxon>
        <taxon>Embryophyta</taxon>
        <taxon>Tracheophyta</taxon>
        <taxon>Spermatophyta</taxon>
        <taxon>Magnoliopsida</taxon>
        <taxon>eudicotyledons</taxon>
        <taxon>Gunneridae</taxon>
        <taxon>Pentapetalae</taxon>
        <taxon>asterids</taxon>
        <taxon>lamiids</taxon>
        <taxon>Boraginales</taxon>
        <taxon>Boraginaceae</taxon>
        <taxon>Boraginoideae</taxon>
        <taxon>Lithospermeae</taxon>
        <taxon>Lithospermum</taxon>
    </lineage>
</organism>
<reference evidence="2 3" key="1">
    <citation type="submission" date="2024-01" db="EMBL/GenBank/DDBJ databases">
        <title>The complete chloroplast genome sequence of Lithospermum erythrorhizon: insights into the phylogenetic relationship among Boraginaceae species and the maternal lineages of purple gromwells.</title>
        <authorList>
            <person name="Okada T."/>
            <person name="Watanabe K."/>
        </authorList>
    </citation>
    <scope>NUCLEOTIDE SEQUENCE [LARGE SCALE GENOMIC DNA]</scope>
</reference>
<sequence>MDDAPSVIGTGEVATENIGEGLVPVIDDTGDEAADLPNEKTKPTVPTGVEAILIDVEIEIPENDGKKKYKKRKQKPGARKNGANVGEASEPKKKLNKDERATKKARKAAKKAADEKAGDEDVQEEAEEHVIEESCPPILDQRPLTIRNQ</sequence>
<comment type="caution">
    <text evidence="2">The sequence shown here is derived from an EMBL/GenBank/DDBJ whole genome shotgun (WGS) entry which is preliminary data.</text>
</comment>
<feature type="compositionally biased region" description="Acidic residues" evidence="1">
    <location>
        <begin position="117"/>
        <end position="127"/>
    </location>
</feature>
<proteinExistence type="predicted"/>
<evidence type="ECO:0000313" key="3">
    <source>
        <dbReference type="Proteomes" id="UP001454036"/>
    </source>
</evidence>
<feature type="compositionally biased region" description="Basic and acidic residues" evidence="1">
    <location>
        <begin position="89"/>
        <end position="102"/>
    </location>
</feature>
<dbReference type="Proteomes" id="UP001454036">
    <property type="component" value="Unassembled WGS sequence"/>
</dbReference>
<feature type="region of interest" description="Disordered" evidence="1">
    <location>
        <begin position="63"/>
        <end position="149"/>
    </location>
</feature>
<dbReference type="AlphaFoldDB" id="A0AAV3PJW2"/>
<evidence type="ECO:0000313" key="2">
    <source>
        <dbReference type="EMBL" id="GAA0151560.1"/>
    </source>
</evidence>
<evidence type="ECO:0000256" key="1">
    <source>
        <dbReference type="SAM" id="MobiDB-lite"/>
    </source>
</evidence>
<protein>
    <submittedName>
        <fullName evidence="2">Uncharacterized protein</fullName>
    </submittedName>
</protein>
<dbReference type="EMBL" id="BAABME010001807">
    <property type="protein sequence ID" value="GAA0151560.1"/>
    <property type="molecule type" value="Genomic_DNA"/>
</dbReference>
<keyword evidence="3" id="KW-1185">Reference proteome</keyword>
<feature type="region of interest" description="Disordered" evidence="1">
    <location>
        <begin position="1"/>
        <end position="48"/>
    </location>
</feature>